<keyword evidence="2" id="KW-0175">Coiled coil</keyword>
<evidence type="ECO:0000256" key="2">
    <source>
        <dbReference type="SAM" id="Coils"/>
    </source>
</evidence>
<dbReference type="PANTHER" id="PTHR31088:SF6">
    <property type="entry name" value="PHAGE SHOCK PROTEIN A"/>
    <property type="match status" value="1"/>
</dbReference>
<reference evidence="3" key="2">
    <citation type="submission" date="2015-05" db="EMBL/GenBank/DDBJ databases">
        <title>Draft genome sequence of Actinomyces odontolyticus (ATCC 17982).</title>
        <authorList>
            <person name="Sudarsanam P."/>
            <person name="Ley R."/>
            <person name="Guruge J."/>
            <person name="Turnbaugh P.J."/>
            <person name="Mahowald M."/>
            <person name="Liep D."/>
            <person name="Gordon J."/>
        </authorList>
    </citation>
    <scope>NUCLEOTIDE SEQUENCE</scope>
    <source>
        <strain evidence="3">ATCC 17982</strain>
    </source>
</reference>
<gene>
    <name evidence="3" type="ORF">ACTODO_00383</name>
</gene>
<accession>A7B9S8</accession>
<dbReference type="AlphaFoldDB" id="A7B9S8"/>
<comment type="similarity">
    <text evidence="1">Belongs to the PspA/Vipp/IM30 family.</text>
</comment>
<dbReference type="EMBL" id="AAYI02000004">
    <property type="protein sequence ID" value="EDN79952.1"/>
    <property type="molecule type" value="Genomic_DNA"/>
</dbReference>
<evidence type="ECO:0000313" key="4">
    <source>
        <dbReference type="Proteomes" id="UP000003553"/>
    </source>
</evidence>
<dbReference type="InterPro" id="IPR007157">
    <property type="entry name" value="PspA_VIPP1"/>
</dbReference>
<dbReference type="Proteomes" id="UP000003553">
    <property type="component" value="Unassembled WGS sequence"/>
</dbReference>
<dbReference type="eggNOG" id="COG1842">
    <property type="taxonomic scope" value="Bacteria"/>
</dbReference>
<dbReference type="HOGENOM" id="CLU_056466_3_1_11"/>
<reference evidence="3" key="1">
    <citation type="submission" date="2007-04" db="EMBL/GenBank/DDBJ databases">
        <authorList>
            <person name="Fulton L."/>
            <person name="Clifton S."/>
            <person name="Fulton B."/>
            <person name="Xu J."/>
            <person name="Minx P."/>
            <person name="Pepin K.H."/>
            <person name="Johnson M."/>
            <person name="Thiruvilangam P."/>
            <person name="Bhonagiri V."/>
            <person name="Nash W.E."/>
            <person name="Mardis E.R."/>
            <person name="Wilson R.K."/>
        </authorList>
    </citation>
    <scope>NUCLEOTIDE SEQUENCE [LARGE SCALE GENOMIC DNA]</scope>
    <source>
        <strain evidence="3">ATCC 17982</strain>
    </source>
</reference>
<sequence length="250" mass="27452">MRTISKENIMAEKQTILGRIAQLAKANINALLDKAEDPQKMIDQLIRDYTNSIIEAENAIAQTLGNLRMAERDYEEDVKAAADWGQKAAAASAKADSLRTAGDETGADKWDNLAKVALGKQIQFENEIKTEEPALATQRDVAERLKNGLAQMKDKLSELKSRRDQLIAREKTAKAQAQVTEALGSINILDPTSELGRFEDRVRQQEALAQGKMELAASSLDAQFAELQTDSSQVEIEARLAALKGNNTQA</sequence>
<evidence type="ECO:0000256" key="1">
    <source>
        <dbReference type="ARBA" id="ARBA00043985"/>
    </source>
</evidence>
<evidence type="ECO:0000313" key="3">
    <source>
        <dbReference type="EMBL" id="EDN79952.1"/>
    </source>
</evidence>
<organism evidence="3 4">
    <name type="scientific">Schaalia dentiphila ATCC 17982</name>
    <dbReference type="NCBI Taxonomy" id="411466"/>
    <lineage>
        <taxon>Bacteria</taxon>
        <taxon>Bacillati</taxon>
        <taxon>Actinomycetota</taxon>
        <taxon>Actinomycetes</taxon>
        <taxon>Actinomycetales</taxon>
        <taxon>Actinomycetaceae</taxon>
        <taxon>Schaalia</taxon>
        <taxon>Schaalia dentiphila</taxon>
    </lineage>
</organism>
<dbReference type="Pfam" id="PF04012">
    <property type="entry name" value="PspA_IM30"/>
    <property type="match status" value="1"/>
</dbReference>
<dbReference type="PANTHER" id="PTHR31088">
    <property type="entry name" value="MEMBRANE-ASSOCIATED PROTEIN VIPP1, CHLOROPLASTIC"/>
    <property type="match status" value="1"/>
</dbReference>
<proteinExistence type="inferred from homology"/>
<keyword evidence="4" id="KW-1185">Reference proteome</keyword>
<name>A7B9S8_9ACTO</name>
<protein>
    <submittedName>
        <fullName evidence="3">PspA/IM30 family protein</fullName>
    </submittedName>
</protein>
<comment type="caution">
    <text evidence="3">The sequence shown here is derived from an EMBL/GenBank/DDBJ whole genome shotgun (WGS) entry which is preliminary data.</text>
</comment>
<feature type="coiled-coil region" evidence="2">
    <location>
        <begin position="135"/>
        <end position="176"/>
    </location>
</feature>